<name>A0A8S3SCN6_MYTED</name>
<dbReference type="Gene3D" id="1.10.533.10">
    <property type="entry name" value="Death Domain, Fas"/>
    <property type="match status" value="1"/>
</dbReference>
<sequence>MSCSENDSTNSGSSPSREVAFDEYGQFGYALEPEYTEEELHEMEAAESSRNQDILSNPRQFNTDWCSCTKCIDTMYVYEKRALKRCQHAMSRDLNPNTPLLSQLEKGHVIDSSQSSLIMRQSARKDKVLCLIDILFEQEDGVCIRLINALKLDYPWISSHLHREFIKEKTKFTREFNQGLSNVVNKQISPMVLGPGAEECPVPTTSKESLQCVETVSELLETFQKLNYRHLGVDPIEVCNMALCVVLEEKITQYKKTIDNLQEKLTKLKVPTNNIRVIKQEILNEKEAAKLLEKQIKIKDSAISHLEYQNALLKQKREALRKTRDMSNDMCAVCNSKCLRRQSSFNIYK</sequence>
<keyword evidence="1" id="KW-0175">Coiled coil</keyword>
<reference evidence="3" key="1">
    <citation type="submission" date="2021-03" db="EMBL/GenBank/DDBJ databases">
        <authorList>
            <person name="Bekaert M."/>
        </authorList>
    </citation>
    <scope>NUCLEOTIDE SEQUENCE</scope>
</reference>
<feature type="domain" description="CARD" evidence="2">
    <location>
        <begin position="75"/>
        <end position="151"/>
    </location>
</feature>
<dbReference type="EMBL" id="CAJPWZ010001601">
    <property type="protein sequence ID" value="CAG2218606.1"/>
    <property type="molecule type" value="Genomic_DNA"/>
</dbReference>
<dbReference type="CDD" id="cd01671">
    <property type="entry name" value="CARD"/>
    <property type="match status" value="1"/>
</dbReference>
<dbReference type="InterPro" id="IPR011029">
    <property type="entry name" value="DEATH-like_dom_sf"/>
</dbReference>
<evidence type="ECO:0000313" key="3">
    <source>
        <dbReference type="EMBL" id="CAG2218606.1"/>
    </source>
</evidence>
<dbReference type="Pfam" id="PF00619">
    <property type="entry name" value="CARD"/>
    <property type="match status" value="1"/>
</dbReference>
<organism evidence="3 4">
    <name type="scientific">Mytilus edulis</name>
    <name type="common">Blue mussel</name>
    <dbReference type="NCBI Taxonomy" id="6550"/>
    <lineage>
        <taxon>Eukaryota</taxon>
        <taxon>Metazoa</taxon>
        <taxon>Spiralia</taxon>
        <taxon>Lophotrochozoa</taxon>
        <taxon>Mollusca</taxon>
        <taxon>Bivalvia</taxon>
        <taxon>Autobranchia</taxon>
        <taxon>Pteriomorphia</taxon>
        <taxon>Mytilida</taxon>
        <taxon>Mytiloidea</taxon>
        <taxon>Mytilidae</taxon>
        <taxon>Mytilinae</taxon>
        <taxon>Mytilus</taxon>
    </lineage>
</organism>
<feature type="coiled-coil region" evidence="1">
    <location>
        <begin position="244"/>
        <end position="323"/>
    </location>
</feature>
<evidence type="ECO:0000313" key="4">
    <source>
        <dbReference type="Proteomes" id="UP000683360"/>
    </source>
</evidence>
<evidence type="ECO:0000256" key="1">
    <source>
        <dbReference type="SAM" id="Coils"/>
    </source>
</evidence>
<evidence type="ECO:0000259" key="2">
    <source>
        <dbReference type="PROSITE" id="PS50209"/>
    </source>
</evidence>
<gene>
    <name evidence="3" type="ORF">MEDL_32210</name>
</gene>
<keyword evidence="4" id="KW-1185">Reference proteome</keyword>
<dbReference type="GO" id="GO:0042981">
    <property type="term" value="P:regulation of apoptotic process"/>
    <property type="evidence" value="ECO:0007669"/>
    <property type="project" value="InterPro"/>
</dbReference>
<comment type="caution">
    <text evidence="3">The sequence shown here is derived from an EMBL/GenBank/DDBJ whole genome shotgun (WGS) entry which is preliminary data.</text>
</comment>
<dbReference type="InterPro" id="IPR001315">
    <property type="entry name" value="CARD"/>
</dbReference>
<dbReference type="Proteomes" id="UP000683360">
    <property type="component" value="Unassembled WGS sequence"/>
</dbReference>
<proteinExistence type="predicted"/>
<dbReference type="SUPFAM" id="SSF47986">
    <property type="entry name" value="DEATH domain"/>
    <property type="match status" value="1"/>
</dbReference>
<accession>A0A8S3SCN6</accession>
<dbReference type="AlphaFoldDB" id="A0A8S3SCN6"/>
<dbReference type="PROSITE" id="PS50209">
    <property type="entry name" value="CARD"/>
    <property type="match status" value="1"/>
</dbReference>
<protein>
    <recommendedName>
        <fullName evidence="2">CARD domain-containing protein</fullName>
    </recommendedName>
</protein>